<dbReference type="EMBL" id="OV170223">
    <property type="protein sequence ID" value="CAH0721922.1"/>
    <property type="molecule type" value="Genomic_DNA"/>
</dbReference>
<dbReference type="GO" id="GO:0008270">
    <property type="term" value="F:zinc ion binding"/>
    <property type="evidence" value="ECO:0007669"/>
    <property type="project" value="UniProtKB-KW"/>
</dbReference>
<dbReference type="AlphaFoldDB" id="A0A8J9UYB2"/>
<sequence length="177" mass="20615">MFIVKEVDSDISPEELKSIIINQNDSIKNYIKDNSDLDFKFKRLNKNEKLYNAVFVTAPYLCRTILKSEKLNVDHRRLYIEEFTPLLQCFRCLSYGHTRKHCKNNDTHCSHCSESGHEYNDCPVKKDPSKVKCHNCKTFAEKSNRGSDKLDHSATSDSCPRKQTMIVRTRTRIDYGS</sequence>
<accession>A0A8J9UYB2</accession>
<organism evidence="4 5">
    <name type="scientific">Brenthis ino</name>
    <name type="common">lesser marbled fritillary</name>
    <dbReference type="NCBI Taxonomy" id="405034"/>
    <lineage>
        <taxon>Eukaryota</taxon>
        <taxon>Metazoa</taxon>
        <taxon>Ecdysozoa</taxon>
        <taxon>Arthropoda</taxon>
        <taxon>Hexapoda</taxon>
        <taxon>Insecta</taxon>
        <taxon>Pterygota</taxon>
        <taxon>Neoptera</taxon>
        <taxon>Endopterygota</taxon>
        <taxon>Lepidoptera</taxon>
        <taxon>Glossata</taxon>
        <taxon>Ditrysia</taxon>
        <taxon>Papilionoidea</taxon>
        <taxon>Nymphalidae</taxon>
        <taxon>Heliconiinae</taxon>
        <taxon>Argynnini</taxon>
        <taxon>Brenthis</taxon>
    </lineage>
</organism>
<feature type="non-terminal residue" evidence="4">
    <location>
        <position position="177"/>
    </location>
</feature>
<dbReference type="SMART" id="SM00343">
    <property type="entry name" value="ZnF_C2HC"/>
    <property type="match status" value="2"/>
</dbReference>
<feature type="compositionally biased region" description="Basic and acidic residues" evidence="2">
    <location>
        <begin position="142"/>
        <end position="154"/>
    </location>
</feature>
<keyword evidence="1" id="KW-0479">Metal-binding</keyword>
<feature type="domain" description="CCHC-type" evidence="3">
    <location>
        <begin position="109"/>
        <end position="123"/>
    </location>
</feature>
<dbReference type="InterPro" id="IPR036875">
    <property type="entry name" value="Znf_CCHC_sf"/>
</dbReference>
<dbReference type="GO" id="GO:0003676">
    <property type="term" value="F:nucleic acid binding"/>
    <property type="evidence" value="ECO:0007669"/>
    <property type="project" value="InterPro"/>
</dbReference>
<keyword evidence="1" id="KW-0863">Zinc-finger</keyword>
<keyword evidence="1" id="KW-0862">Zinc</keyword>
<evidence type="ECO:0000259" key="3">
    <source>
        <dbReference type="PROSITE" id="PS50158"/>
    </source>
</evidence>
<feature type="region of interest" description="Disordered" evidence="2">
    <location>
        <begin position="142"/>
        <end position="161"/>
    </location>
</feature>
<dbReference type="OrthoDB" id="10022108at2759"/>
<keyword evidence="5" id="KW-1185">Reference proteome</keyword>
<dbReference type="InterPro" id="IPR001878">
    <property type="entry name" value="Znf_CCHC"/>
</dbReference>
<dbReference type="Gene3D" id="4.10.60.10">
    <property type="entry name" value="Zinc finger, CCHC-type"/>
    <property type="match status" value="1"/>
</dbReference>
<evidence type="ECO:0000256" key="1">
    <source>
        <dbReference type="PROSITE-ProRule" id="PRU00047"/>
    </source>
</evidence>
<name>A0A8J9UYB2_9NEOP</name>
<proteinExistence type="predicted"/>
<dbReference type="Proteomes" id="UP000838878">
    <property type="component" value="Chromosome 3"/>
</dbReference>
<gene>
    <name evidence="4" type="ORF">BINO364_LOCUS7957</name>
</gene>
<reference evidence="4" key="1">
    <citation type="submission" date="2021-12" db="EMBL/GenBank/DDBJ databases">
        <authorList>
            <person name="Martin H S."/>
        </authorList>
    </citation>
    <scope>NUCLEOTIDE SEQUENCE</scope>
</reference>
<evidence type="ECO:0000313" key="5">
    <source>
        <dbReference type="Proteomes" id="UP000838878"/>
    </source>
</evidence>
<evidence type="ECO:0000256" key="2">
    <source>
        <dbReference type="SAM" id="MobiDB-lite"/>
    </source>
</evidence>
<protein>
    <recommendedName>
        <fullName evidence="3">CCHC-type domain-containing protein</fullName>
    </recommendedName>
</protein>
<dbReference type="PROSITE" id="PS50158">
    <property type="entry name" value="ZF_CCHC"/>
    <property type="match status" value="1"/>
</dbReference>
<dbReference type="SUPFAM" id="SSF57756">
    <property type="entry name" value="Retrovirus zinc finger-like domains"/>
    <property type="match status" value="1"/>
</dbReference>
<evidence type="ECO:0000313" key="4">
    <source>
        <dbReference type="EMBL" id="CAH0721922.1"/>
    </source>
</evidence>